<dbReference type="InterPro" id="IPR018203">
    <property type="entry name" value="GDP_dissociation_inhibitor"/>
</dbReference>
<dbReference type="GO" id="GO:0005829">
    <property type="term" value="C:cytosol"/>
    <property type="evidence" value="ECO:0007669"/>
    <property type="project" value="TreeGrafter"/>
</dbReference>
<proteinExistence type="inferred from homology"/>
<dbReference type="PRINTS" id="PR00894">
    <property type="entry name" value="YEASTMRS6P"/>
</dbReference>
<evidence type="ECO:0000256" key="1">
    <source>
        <dbReference type="ARBA" id="ARBA00005593"/>
    </source>
</evidence>
<reference evidence="4" key="1">
    <citation type="submission" date="2020-11" db="EMBL/GenBank/DDBJ databases">
        <title>Kefir isolates.</title>
        <authorList>
            <person name="Marcisauskas S."/>
            <person name="Kim Y."/>
            <person name="Blasche S."/>
        </authorList>
    </citation>
    <scope>NUCLEOTIDE SEQUENCE</scope>
    <source>
        <strain evidence="4">Olga-1</strain>
    </source>
</reference>
<dbReference type="OrthoDB" id="1923006at2759"/>
<dbReference type="PIRSF" id="PIRSF037514">
    <property type="entry name" value="Rab_ger_ger_transf_A_fun"/>
    <property type="match status" value="1"/>
</dbReference>
<dbReference type="InterPro" id="IPR017230">
    <property type="entry name" value="Mrs6"/>
</dbReference>
<feature type="region of interest" description="Disordered" evidence="3">
    <location>
        <begin position="1"/>
        <end position="25"/>
    </location>
</feature>
<dbReference type="PANTHER" id="PTHR11787:SF4">
    <property type="entry name" value="CHM, RAB ESCORT PROTEIN 1"/>
    <property type="match status" value="1"/>
</dbReference>
<comment type="caution">
    <text evidence="4">The sequence shown here is derived from an EMBL/GenBank/DDBJ whole genome shotgun (WGS) entry which is preliminary data.</text>
</comment>
<dbReference type="InterPro" id="IPR036188">
    <property type="entry name" value="FAD/NAD-bd_sf"/>
</dbReference>
<evidence type="ECO:0000313" key="5">
    <source>
        <dbReference type="Proteomes" id="UP000697127"/>
    </source>
</evidence>
<dbReference type="Gene3D" id="1.10.405.10">
    <property type="entry name" value="Guanine Nucleotide Dissociation Inhibitor, domain 1"/>
    <property type="match status" value="1"/>
</dbReference>
<gene>
    <name evidence="4" type="primary">MRS6</name>
    <name evidence="4" type="ORF">C6P40_001823</name>
</gene>
<organism evidence="4 5">
    <name type="scientific">Pichia californica</name>
    <dbReference type="NCBI Taxonomy" id="460514"/>
    <lineage>
        <taxon>Eukaryota</taxon>
        <taxon>Fungi</taxon>
        <taxon>Dikarya</taxon>
        <taxon>Ascomycota</taxon>
        <taxon>Saccharomycotina</taxon>
        <taxon>Pichiomycetes</taxon>
        <taxon>Pichiales</taxon>
        <taxon>Pichiaceae</taxon>
        <taxon>Pichia</taxon>
    </lineage>
</organism>
<dbReference type="GO" id="GO:0007264">
    <property type="term" value="P:small GTPase-mediated signal transduction"/>
    <property type="evidence" value="ECO:0007669"/>
    <property type="project" value="UniProtKB-UniRule"/>
</dbReference>
<dbReference type="PRINTS" id="PR00891">
    <property type="entry name" value="RABGDIREP"/>
</dbReference>
<name>A0A9P6WIJ9_9ASCO</name>
<comment type="similarity">
    <text evidence="1 2">Belongs to the Rab GDI family.</text>
</comment>
<dbReference type="Gene3D" id="3.50.50.60">
    <property type="entry name" value="FAD/NAD(P)-binding domain"/>
    <property type="match status" value="1"/>
</dbReference>
<dbReference type="Pfam" id="PF00996">
    <property type="entry name" value="GDI"/>
    <property type="match status" value="1"/>
</dbReference>
<evidence type="ECO:0000256" key="2">
    <source>
        <dbReference type="PIRNR" id="PIRNR037514"/>
    </source>
</evidence>
<feature type="compositionally biased region" description="Basic and acidic residues" evidence="3">
    <location>
        <begin position="7"/>
        <end position="18"/>
    </location>
</feature>
<dbReference type="PANTHER" id="PTHR11787">
    <property type="entry name" value="RAB GDP-DISSOCIATION INHIBITOR"/>
    <property type="match status" value="1"/>
</dbReference>
<evidence type="ECO:0000256" key="3">
    <source>
        <dbReference type="SAM" id="MobiDB-lite"/>
    </source>
</evidence>
<keyword evidence="5" id="KW-1185">Reference proteome</keyword>
<dbReference type="GO" id="GO:0005634">
    <property type="term" value="C:nucleus"/>
    <property type="evidence" value="ECO:0007669"/>
    <property type="project" value="TreeGrafter"/>
</dbReference>
<dbReference type="GO" id="GO:0016192">
    <property type="term" value="P:vesicle-mediated transport"/>
    <property type="evidence" value="ECO:0007669"/>
    <property type="project" value="TreeGrafter"/>
</dbReference>
<dbReference type="GO" id="GO:0005092">
    <property type="term" value="F:GDP-dissociation inhibitor activity"/>
    <property type="evidence" value="ECO:0007669"/>
    <property type="project" value="UniProtKB-UniRule"/>
</dbReference>
<sequence length="613" mass="70271">MSSSSYTDRRPSIVERRPSSVSAFSSRRPSVIPELQGIEKPNIDSLPNDLECDVLICGTGLIESILAASLSWQGSKVLHIDSNQYYGDNFATLTIEQLKNWFINSKLNKIGFKNYKNIKFDLNDYNYKINSKDYGIDLSPKILFTKSNLLNLLIKSRVYHYLEFQSLTNFHTFENNSFGKLISSKEDIFTNNSLNLLSKRKLMKFLKFIVNDNYLNLINENDKLINLKDFLIKNFKIDEIFSNELIFTLGLINNPNINTIDGLKRIRRYLLSLNIYGNFPTLYSKFGGPGEISQGFCRSAAVAGTIYKLNTNLINFNKNTKIANLNDGSKIKINEKLVSSINQLNNNENNNFFNNEKFYEISRMILIVDKSCNEWFNEGEFSSIIVFPPNSLNSNNEYPVECLIMGSGSGCCPEGKCIWYLHTIAPTINSENDLNCALKKLEENYLRESNFNFEDFTEDDLKLINENKLGLTPSGTLKLSESLKKFKSKEKIGYLLKLQFVQLTIVDQLNCLNEFGYNKNKIIKTNDDIIISNMPSSELSYDGIIDEAKKIYKEIVGDDVDFFDVDFEDDEEEKEMNDYNNNINSMSMELDDNEQAIMEDESEGQAGEMEFEL</sequence>
<accession>A0A9P6WIJ9</accession>
<dbReference type="SUPFAM" id="SSF51905">
    <property type="entry name" value="FAD/NAD(P)-binding domain"/>
    <property type="match status" value="1"/>
</dbReference>
<dbReference type="Proteomes" id="UP000697127">
    <property type="component" value="Unassembled WGS sequence"/>
</dbReference>
<dbReference type="Gene3D" id="3.30.519.10">
    <property type="entry name" value="Guanine Nucleotide Dissociation Inhibitor, domain 2"/>
    <property type="match status" value="1"/>
</dbReference>
<dbReference type="SUPFAM" id="SSF54373">
    <property type="entry name" value="FAD-linked reductases, C-terminal domain"/>
    <property type="match status" value="1"/>
</dbReference>
<dbReference type="EMBL" id="PUHW01000211">
    <property type="protein sequence ID" value="KAG0687819.1"/>
    <property type="molecule type" value="Genomic_DNA"/>
</dbReference>
<dbReference type="GO" id="GO:0005968">
    <property type="term" value="C:Rab-protein geranylgeranyltransferase complex"/>
    <property type="evidence" value="ECO:0007669"/>
    <property type="project" value="TreeGrafter"/>
</dbReference>
<protein>
    <recommendedName>
        <fullName evidence="2">Rab proteins geranylgeranyltransferase</fullName>
    </recommendedName>
</protein>
<dbReference type="AlphaFoldDB" id="A0A9P6WIJ9"/>
<evidence type="ECO:0000313" key="4">
    <source>
        <dbReference type="EMBL" id="KAG0687819.1"/>
    </source>
</evidence>
<feature type="region of interest" description="Disordered" evidence="3">
    <location>
        <begin position="593"/>
        <end position="613"/>
    </location>
</feature>